<dbReference type="SMART" id="SM00850">
    <property type="entry name" value="LytTR"/>
    <property type="match status" value="1"/>
</dbReference>
<evidence type="ECO:0000256" key="1">
    <source>
        <dbReference type="ARBA" id="ARBA00023012"/>
    </source>
</evidence>
<dbReference type="STRING" id="1219080.VEZ01S_20_00450"/>
<dbReference type="GO" id="GO:0003677">
    <property type="term" value="F:DNA binding"/>
    <property type="evidence" value="ECO:0007669"/>
    <property type="project" value="InterPro"/>
</dbReference>
<dbReference type="Proteomes" id="UP000016562">
    <property type="component" value="Unassembled WGS sequence"/>
</dbReference>
<reference evidence="5 6" key="1">
    <citation type="submission" date="2013-09" db="EMBL/GenBank/DDBJ databases">
        <title>Whole genome shotgun sequence of Vibrio ezurae NBRC 102218.</title>
        <authorList>
            <person name="Yoshida I."/>
            <person name="Hosoyama A."/>
            <person name="Numata M."/>
            <person name="Hashimoto M."/>
            <person name="Hosoyama Y."/>
            <person name="Tsuchikane K."/>
            <person name="Noguchi M."/>
            <person name="Hirakata S."/>
            <person name="Ichikawa N."/>
            <person name="Ohji S."/>
            <person name="Yamazoe A."/>
            <person name="Fujita N."/>
        </authorList>
    </citation>
    <scope>NUCLEOTIDE SEQUENCE [LARGE SCALE GENOMIC DNA]</scope>
    <source>
        <strain evidence="5 6">NBRC 102218</strain>
    </source>
</reference>
<gene>
    <name evidence="5" type="ORF">VEZ01S_20_00450</name>
</gene>
<dbReference type="Pfam" id="PF00072">
    <property type="entry name" value="Response_reg"/>
    <property type="match status" value="1"/>
</dbReference>
<dbReference type="GO" id="GO:0000156">
    <property type="term" value="F:phosphorelay response regulator activity"/>
    <property type="evidence" value="ECO:0007669"/>
    <property type="project" value="InterPro"/>
</dbReference>
<dbReference type="PROSITE" id="PS50110">
    <property type="entry name" value="RESPONSE_REGULATORY"/>
    <property type="match status" value="1"/>
</dbReference>
<dbReference type="InterPro" id="IPR011006">
    <property type="entry name" value="CheY-like_superfamily"/>
</dbReference>
<sequence length="239" mass="27088">MKTAIVVEDEYLACEELKYLIRKYSDLNIIAEFSDGLQALEFLQSTQVDVAFLDINIPSINGMILAKSLYNSKSQPAIIFTTAYKEHAAEAFEIEAFDYLLKPYTEDRVEKTLSKLSAELYPAAMPIVASDSSINLYQGSRIRVIEVSDIIYASANGKITDVETVHGSFTSPLMLSEFVEKADNAKFFKAHRSYWINLDKIEEITPWHSGTYRLKCKGVETLIPVSRSNIKEFRERMGL</sequence>
<dbReference type="Pfam" id="PF04397">
    <property type="entry name" value="LytTR"/>
    <property type="match status" value="1"/>
</dbReference>
<dbReference type="Gene3D" id="3.40.50.2300">
    <property type="match status" value="1"/>
</dbReference>
<keyword evidence="2" id="KW-0597">Phosphoprotein</keyword>
<organism evidence="5 6">
    <name type="scientific">Vibrio ezurae NBRC 102218</name>
    <dbReference type="NCBI Taxonomy" id="1219080"/>
    <lineage>
        <taxon>Bacteria</taxon>
        <taxon>Pseudomonadati</taxon>
        <taxon>Pseudomonadota</taxon>
        <taxon>Gammaproteobacteria</taxon>
        <taxon>Vibrionales</taxon>
        <taxon>Vibrionaceae</taxon>
        <taxon>Vibrio</taxon>
    </lineage>
</organism>
<dbReference type="SMART" id="SM00448">
    <property type="entry name" value="REC"/>
    <property type="match status" value="1"/>
</dbReference>
<dbReference type="CDD" id="cd17532">
    <property type="entry name" value="REC_LytTR_AlgR-like"/>
    <property type="match status" value="1"/>
</dbReference>
<name>U3CNS1_9VIBR</name>
<dbReference type="OrthoDB" id="236568at2"/>
<dbReference type="InterPro" id="IPR007492">
    <property type="entry name" value="LytTR_DNA-bd_dom"/>
</dbReference>
<keyword evidence="6" id="KW-1185">Reference proteome</keyword>
<dbReference type="SUPFAM" id="SSF52172">
    <property type="entry name" value="CheY-like"/>
    <property type="match status" value="1"/>
</dbReference>
<evidence type="ECO:0000313" key="5">
    <source>
        <dbReference type="EMBL" id="GAD79773.1"/>
    </source>
</evidence>
<comment type="caution">
    <text evidence="5">The sequence shown here is derived from an EMBL/GenBank/DDBJ whole genome shotgun (WGS) entry which is preliminary data.</text>
</comment>
<evidence type="ECO:0000313" key="6">
    <source>
        <dbReference type="Proteomes" id="UP000016562"/>
    </source>
</evidence>
<dbReference type="EMBL" id="BATM01000020">
    <property type="protein sequence ID" value="GAD79773.1"/>
    <property type="molecule type" value="Genomic_DNA"/>
</dbReference>
<dbReference type="RefSeq" id="WP_021713482.1">
    <property type="nucleotide sequence ID" value="NZ_BATM01000020.1"/>
</dbReference>
<dbReference type="PROSITE" id="PS50930">
    <property type="entry name" value="HTH_LYTTR"/>
    <property type="match status" value="1"/>
</dbReference>
<evidence type="ECO:0000259" key="4">
    <source>
        <dbReference type="PROSITE" id="PS50930"/>
    </source>
</evidence>
<dbReference type="PANTHER" id="PTHR37299:SF1">
    <property type="entry name" value="STAGE 0 SPORULATION PROTEIN A HOMOLOG"/>
    <property type="match status" value="1"/>
</dbReference>
<proteinExistence type="predicted"/>
<dbReference type="Gene3D" id="2.20.25.10">
    <property type="match status" value="1"/>
</dbReference>
<dbReference type="InterPro" id="IPR001789">
    <property type="entry name" value="Sig_transdc_resp-reg_receiver"/>
</dbReference>
<accession>U3CNS1</accession>
<feature type="domain" description="Response regulatory" evidence="3">
    <location>
        <begin position="3"/>
        <end position="117"/>
    </location>
</feature>
<feature type="modified residue" description="4-aspartylphosphate" evidence="2">
    <location>
        <position position="54"/>
    </location>
</feature>
<evidence type="ECO:0000259" key="3">
    <source>
        <dbReference type="PROSITE" id="PS50110"/>
    </source>
</evidence>
<keyword evidence="1" id="KW-0902">Two-component regulatory system</keyword>
<feature type="domain" description="HTH LytTR-type" evidence="4">
    <location>
        <begin position="134"/>
        <end position="239"/>
    </location>
</feature>
<dbReference type="AlphaFoldDB" id="U3CNS1"/>
<dbReference type="eggNOG" id="COG3279">
    <property type="taxonomic scope" value="Bacteria"/>
</dbReference>
<evidence type="ECO:0000256" key="2">
    <source>
        <dbReference type="PROSITE-ProRule" id="PRU00169"/>
    </source>
</evidence>
<protein>
    <submittedName>
        <fullName evidence="5">Putative two-component response regulator</fullName>
    </submittedName>
</protein>
<dbReference type="PANTHER" id="PTHR37299">
    <property type="entry name" value="TRANSCRIPTIONAL REGULATOR-RELATED"/>
    <property type="match status" value="1"/>
</dbReference>
<dbReference type="InterPro" id="IPR046947">
    <property type="entry name" value="LytR-like"/>
</dbReference>
<dbReference type="Gene3D" id="2.40.50.40">
    <property type="match status" value="1"/>
</dbReference>